<dbReference type="Proteomes" id="UP000000644">
    <property type="component" value="Chromosome"/>
</dbReference>
<dbReference type="RefSeq" id="WP_011800387.1">
    <property type="nucleotide sequence ID" value="NC_008781.1"/>
</dbReference>
<gene>
    <name evidence="3" type="ordered locus">Pnap_0976</name>
</gene>
<feature type="transmembrane region" description="Helical" evidence="1">
    <location>
        <begin position="47"/>
        <end position="63"/>
    </location>
</feature>
<dbReference type="HOGENOM" id="CLU_088877_0_1_4"/>
<feature type="signal peptide" evidence="2">
    <location>
        <begin position="1"/>
        <end position="23"/>
    </location>
</feature>
<dbReference type="InterPro" id="IPR007038">
    <property type="entry name" value="HupE_UreJ"/>
</dbReference>
<evidence type="ECO:0000256" key="1">
    <source>
        <dbReference type="SAM" id="Phobius"/>
    </source>
</evidence>
<dbReference type="EMBL" id="CP000529">
    <property type="protein sequence ID" value="ABM36293.1"/>
    <property type="molecule type" value="Genomic_DNA"/>
</dbReference>
<reference evidence="4" key="1">
    <citation type="journal article" date="2009" name="Environ. Microbiol.">
        <title>The genome of Polaromonas naphthalenivorans strain CJ2, isolated from coal tar-contaminated sediment, reveals physiological and metabolic versatility and evolution through extensive horizontal gene transfer.</title>
        <authorList>
            <person name="Yagi J.M."/>
            <person name="Sims D."/>
            <person name="Brettin T."/>
            <person name="Bruce D."/>
            <person name="Madsen E.L."/>
        </authorList>
    </citation>
    <scope>NUCLEOTIDE SEQUENCE [LARGE SCALE GENOMIC DNA]</scope>
    <source>
        <strain evidence="4">CJ2</strain>
    </source>
</reference>
<keyword evidence="1" id="KW-0812">Transmembrane</keyword>
<dbReference type="KEGG" id="pna:Pnap_0976"/>
<keyword evidence="2" id="KW-0732">Signal</keyword>
<feature type="transmembrane region" description="Helical" evidence="1">
    <location>
        <begin position="119"/>
        <end position="138"/>
    </location>
</feature>
<protein>
    <submittedName>
        <fullName evidence="3">HupE/UreJ protein</fullName>
    </submittedName>
</protein>
<evidence type="ECO:0000313" key="3">
    <source>
        <dbReference type="EMBL" id="ABM36293.1"/>
    </source>
</evidence>
<feature type="chain" id="PRO_5005333970" evidence="2">
    <location>
        <begin position="24"/>
        <end position="197"/>
    </location>
</feature>
<keyword evidence="4" id="KW-1185">Reference proteome</keyword>
<dbReference type="AlphaFoldDB" id="A1VKW5"/>
<keyword evidence="1" id="KW-0472">Membrane</keyword>
<name>A1VKW5_POLNA</name>
<feature type="transmembrane region" description="Helical" evidence="1">
    <location>
        <begin position="70"/>
        <end position="88"/>
    </location>
</feature>
<dbReference type="Pfam" id="PF04955">
    <property type="entry name" value="HupE_UreJ"/>
    <property type="match status" value="1"/>
</dbReference>
<keyword evidence="1" id="KW-1133">Transmembrane helix</keyword>
<organism evidence="3 4">
    <name type="scientific">Polaromonas naphthalenivorans (strain CJ2)</name>
    <dbReference type="NCBI Taxonomy" id="365044"/>
    <lineage>
        <taxon>Bacteria</taxon>
        <taxon>Pseudomonadati</taxon>
        <taxon>Pseudomonadota</taxon>
        <taxon>Betaproteobacteria</taxon>
        <taxon>Burkholderiales</taxon>
        <taxon>Comamonadaceae</taxon>
        <taxon>Polaromonas</taxon>
    </lineage>
</organism>
<dbReference type="eggNOG" id="COG2370">
    <property type="taxonomic scope" value="Bacteria"/>
</dbReference>
<feature type="transmembrane region" description="Helical" evidence="1">
    <location>
        <begin position="150"/>
        <end position="171"/>
    </location>
</feature>
<sequence>MPRKPPRALFLIAACAIVTSAKAHIGTDLGVHAEIGVLDGLLHPFTGLDHLAAMLAVGFWSALSARRLWTTPLAFASMLLAGALLGLAGMELPAVEPIIAASLLVLGLLVALRTQMPVVLAAALVGVFAVFHGVAHGTELAGAANIEGPLLGMLLATLALHATGLGLGLALRNTAWVSRMAGAGVAMLGLTLLTQLT</sequence>
<feature type="transmembrane region" description="Helical" evidence="1">
    <location>
        <begin position="94"/>
        <end position="112"/>
    </location>
</feature>
<dbReference type="PIRSF" id="PIRSF016919">
    <property type="entry name" value="HupE_UreJ"/>
    <property type="match status" value="1"/>
</dbReference>
<evidence type="ECO:0000313" key="4">
    <source>
        <dbReference type="Proteomes" id="UP000000644"/>
    </source>
</evidence>
<evidence type="ECO:0000256" key="2">
    <source>
        <dbReference type="SAM" id="SignalP"/>
    </source>
</evidence>
<dbReference type="STRING" id="365044.Pnap_0976"/>
<proteinExistence type="predicted"/>
<dbReference type="OrthoDB" id="9808192at2"/>
<accession>A1VKW5</accession>